<sequence>MTDHIKTAAEAEEAAALPRAVAIRTEDGDPGIEDEPLPAAMSATPPERKSPARWAYERLALYIRKFEEGLDEDHEAAIAITGSGGDLMRIRGIGYFDPDIVTFYGMDPRGIRAQLIQHVSQLGVMLRAIPKAKPDAPPKRIGFRLTGTLDGDVAAEAAEKDGPA</sequence>
<dbReference type="RefSeq" id="WP_311688911.1">
    <property type="nucleotide sequence ID" value="NZ_JAVRHL010000001.1"/>
</dbReference>
<keyword evidence="3" id="KW-1185">Reference proteome</keyword>
<name>A0ABU3DC73_9RHOB</name>
<evidence type="ECO:0000256" key="1">
    <source>
        <dbReference type="SAM" id="MobiDB-lite"/>
    </source>
</evidence>
<proteinExistence type="predicted"/>
<protein>
    <submittedName>
        <fullName evidence="2">DUF6173 family protein</fullName>
    </submittedName>
</protein>
<accession>A0ABU3DC73</accession>
<dbReference type="EMBL" id="JAVRHL010000001">
    <property type="protein sequence ID" value="MDT0681317.1"/>
    <property type="molecule type" value="Genomic_DNA"/>
</dbReference>
<dbReference type="Proteomes" id="UP001265259">
    <property type="component" value="Unassembled WGS sequence"/>
</dbReference>
<evidence type="ECO:0000313" key="2">
    <source>
        <dbReference type="EMBL" id="MDT0681317.1"/>
    </source>
</evidence>
<organism evidence="2 3">
    <name type="scientific">Tropicimonas omnivorans</name>
    <dbReference type="NCBI Taxonomy" id="3075590"/>
    <lineage>
        <taxon>Bacteria</taxon>
        <taxon>Pseudomonadati</taxon>
        <taxon>Pseudomonadota</taxon>
        <taxon>Alphaproteobacteria</taxon>
        <taxon>Rhodobacterales</taxon>
        <taxon>Roseobacteraceae</taxon>
        <taxon>Tropicimonas</taxon>
    </lineage>
</organism>
<gene>
    <name evidence="2" type="ORF">RM543_01370</name>
</gene>
<dbReference type="Pfam" id="PF19670">
    <property type="entry name" value="DUF6173"/>
    <property type="match status" value="1"/>
</dbReference>
<evidence type="ECO:0000313" key="3">
    <source>
        <dbReference type="Proteomes" id="UP001265259"/>
    </source>
</evidence>
<feature type="region of interest" description="Disordered" evidence="1">
    <location>
        <begin position="24"/>
        <end position="48"/>
    </location>
</feature>
<comment type="caution">
    <text evidence="2">The sequence shown here is derived from an EMBL/GenBank/DDBJ whole genome shotgun (WGS) entry which is preliminary data.</text>
</comment>
<dbReference type="InterPro" id="IPR046171">
    <property type="entry name" value="DUF6173"/>
</dbReference>
<reference evidence="2 3" key="1">
    <citation type="submission" date="2023-09" db="EMBL/GenBank/DDBJ databases">
        <authorList>
            <person name="Rey-Velasco X."/>
        </authorList>
    </citation>
    <scope>NUCLEOTIDE SEQUENCE [LARGE SCALE GENOMIC DNA]</scope>
    <source>
        <strain evidence="2 3">F158</strain>
    </source>
</reference>